<dbReference type="Proteomes" id="UP000186922">
    <property type="component" value="Unassembled WGS sequence"/>
</dbReference>
<evidence type="ECO:0000256" key="2">
    <source>
        <dbReference type="RuleBase" id="RU003876"/>
    </source>
</evidence>
<organism evidence="4 5">
    <name type="scientific">Ramazzottius varieornatus</name>
    <name type="common">Water bear</name>
    <name type="synonym">Tardigrade</name>
    <dbReference type="NCBI Taxonomy" id="947166"/>
    <lineage>
        <taxon>Eukaryota</taxon>
        <taxon>Metazoa</taxon>
        <taxon>Ecdysozoa</taxon>
        <taxon>Tardigrada</taxon>
        <taxon>Eutardigrada</taxon>
        <taxon>Parachela</taxon>
        <taxon>Hypsibioidea</taxon>
        <taxon>Ramazzottiidae</taxon>
        <taxon>Ramazzottius</taxon>
    </lineage>
</organism>
<dbReference type="Gene3D" id="3.30.1120.90">
    <property type="entry name" value="Nucleosome assembly protein"/>
    <property type="match status" value="1"/>
</dbReference>
<dbReference type="InterPro" id="IPR002164">
    <property type="entry name" value="NAP_family"/>
</dbReference>
<dbReference type="GO" id="GO:0006334">
    <property type="term" value="P:nucleosome assembly"/>
    <property type="evidence" value="ECO:0007669"/>
    <property type="project" value="InterPro"/>
</dbReference>
<gene>
    <name evidence="4" type="primary">RvY_13485-1</name>
    <name evidence="4" type="synonym">RvY_13485.1</name>
    <name evidence="4" type="ORF">RvY_13485</name>
</gene>
<comment type="similarity">
    <text evidence="1 2">Belongs to the nucleosome assembly protein (NAP) family.</text>
</comment>
<reference evidence="4 5" key="1">
    <citation type="journal article" date="2016" name="Nat. Commun.">
        <title>Extremotolerant tardigrade genome and improved radiotolerance of human cultured cells by tardigrade-unique protein.</title>
        <authorList>
            <person name="Hashimoto T."/>
            <person name="Horikawa D.D."/>
            <person name="Saito Y."/>
            <person name="Kuwahara H."/>
            <person name="Kozuka-Hata H."/>
            <person name="Shin-I T."/>
            <person name="Minakuchi Y."/>
            <person name="Ohishi K."/>
            <person name="Motoyama A."/>
            <person name="Aizu T."/>
            <person name="Enomoto A."/>
            <person name="Kondo K."/>
            <person name="Tanaka S."/>
            <person name="Hara Y."/>
            <person name="Koshikawa S."/>
            <person name="Sagara H."/>
            <person name="Miura T."/>
            <person name="Yokobori S."/>
            <person name="Miyagawa K."/>
            <person name="Suzuki Y."/>
            <person name="Kubo T."/>
            <person name="Oyama M."/>
            <person name="Kohara Y."/>
            <person name="Fujiyama A."/>
            <person name="Arakawa K."/>
            <person name="Katayama T."/>
            <person name="Toyoda A."/>
            <person name="Kunieda T."/>
        </authorList>
    </citation>
    <scope>NUCLEOTIDE SEQUENCE [LARGE SCALE GENOMIC DNA]</scope>
    <source>
        <strain evidence="4 5">YOKOZUNA-1</strain>
    </source>
</reference>
<evidence type="ECO:0000313" key="4">
    <source>
        <dbReference type="EMBL" id="GAV02994.1"/>
    </source>
</evidence>
<dbReference type="Pfam" id="PF00956">
    <property type="entry name" value="NAP"/>
    <property type="match status" value="1"/>
</dbReference>
<keyword evidence="5" id="KW-1185">Reference proteome</keyword>
<dbReference type="EMBL" id="BDGG01000009">
    <property type="protein sequence ID" value="GAV02994.1"/>
    <property type="molecule type" value="Genomic_DNA"/>
</dbReference>
<dbReference type="PANTHER" id="PTHR11875">
    <property type="entry name" value="TESTIS-SPECIFIC Y-ENCODED PROTEIN"/>
    <property type="match status" value="1"/>
</dbReference>
<evidence type="ECO:0000256" key="3">
    <source>
        <dbReference type="SAM" id="MobiDB-lite"/>
    </source>
</evidence>
<dbReference type="STRING" id="947166.A0A1D1VVI3"/>
<dbReference type="AlphaFoldDB" id="A0A1D1VVI3"/>
<accession>A0A1D1VVI3</accession>
<evidence type="ECO:0000256" key="1">
    <source>
        <dbReference type="ARBA" id="ARBA00009947"/>
    </source>
</evidence>
<protein>
    <submittedName>
        <fullName evidence="4">Uncharacterized protein</fullName>
    </submittedName>
</protein>
<dbReference type="GO" id="GO:0005634">
    <property type="term" value="C:nucleus"/>
    <property type="evidence" value="ECO:0007669"/>
    <property type="project" value="InterPro"/>
</dbReference>
<dbReference type="OrthoDB" id="27325at2759"/>
<feature type="region of interest" description="Disordered" evidence="3">
    <location>
        <begin position="1"/>
        <end position="26"/>
    </location>
</feature>
<name>A0A1D1VVI3_RAMVA</name>
<dbReference type="SUPFAM" id="SSF143113">
    <property type="entry name" value="NAP-like"/>
    <property type="match status" value="1"/>
</dbReference>
<feature type="region of interest" description="Disordered" evidence="3">
    <location>
        <begin position="430"/>
        <end position="449"/>
    </location>
</feature>
<evidence type="ECO:0000313" key="5">
    <source>
        <dbReference type="Proteomes" id="UP000186922"/>
    </source>
</evidence>
<comment type="caution">
    <text evidence="4">The sequence shown here is derived from an EMBL/GenBank/DDBJ whole genome shotgun (WGS) entry which is preliminary data.</text>
</comment>
<dbReference type="InterPro" id="IPR037231">
    <property type="entry name" value="NAP-like_sf"/>
</dbReference>
<proteinExistence type="inferred from homology"/>
<sequence length="545" mass="61741">MAKDSWGVGEDTPSCSVLSGDESQPLYGWNLSPKCSKRVELDESSYQKNEYPSVPTDNPLRDSGNLSALIRIASRHVPLRHERTRRFFKRKRPLAFYGHPSITFHLEALRDVQKDIADIQRDLHNAIFMKQLSLLDNLQPTLNQRTSVIMSGPPDPPSIEPSPRSDGSGPEVWTGFWLSALENCLPASLLICPWDRPVLRHLLDIQCVVHKDAPSFTLNFVFGQNAYFSNPSLTRRFDFRQVSKAETIGDLRGLLSYIPACCTSCPVGWFPDKNITLTHKTSVINGAPAREIVPRRSFFNYFSPLTINSESIVALSIKQKHRKTLAKLFELDFYIANTIRTILIPHATAFNEGVSDTAVTFHPVRKAVDLDDSRMWTEAEIAAVEKRFIKLDLGVDHWEEKKKTELELDRDVKRALHSVGYKVRNRRACHREATTSGESSSDMECRDGEEARRKTYRGLLETNTVKMDRKHVGVKMSDLKKAANRVASDDDLVVYGELESRTEDSSQEEDISRMELQLSARKGALCRKKGGKVAQRKKKTVKKVT</sequence>